<dbReference type="RefSeq" id="WP_244274943.1">
    <property type="nucleotide sequence ID" value="NZ_FXBM01000002.1"/>
</dbReference>
<keyword evidence="3" id="KW-1185">Reference proteome</keyword>
<name>A0A1X7P8R6_9MICO</name>
<reference evidence="3" key="1">
    <citation type="submission" date="2017-04" db="EMBL/GenBank/DDBJ databases">
        <authorList>
            <person name="Varghese N."/>
            <person name="Submissions S."/>
        </authorList>
    </citation>
    <scope>NUCLEOTIDE SEQUENCE [LARGE SCALE GENOMIC DNA]</scope>
    <source>
        <strain evidence="3">VKM Ac-2121</strain>
    </source>
</reference>
<dbReference type="STRING" id="1891671.SAMN06295885_2980"/>
<dbReference type="AlphaFoldDB" id="A0A1X7P8R6"/>
<dbReference type="Pfam" id="PF00085">
    <property type="entry name" value="Thioredoxin"/>
    <property type="match status" value="1"/>
</dbReference>
<evidence type="ECO:0000259" key="1">
    <source>
        <dbReference type="PROSITE" id="PS51352"/>
    </source>
</evidence>
<dbReference type="InterPro" id="IPR013766">
    <property type="entry name" value="Thioredoxin_domain"/>
</dbReference>
<dbReference type="SUPFAM" id="SSF52833">
    <property type="entry name" value="Thioredoxin-like"/>
    <property type="match status" value="1"/>
</dbReference>
<protein>
    <submittedName>
        <fullName evidence="2">Thiol-disulfide isomerase or thioredoxin</fullName>
    </submittedName>
</protein>
<dbReference type="InterPro" id="IPR036249">
    <property type="entry name" value="Thioredoxin-like_sf"/>
</dbReference>
<accession>A0A1X7P8R6</accession>
<dbReference type="GO" id="GO:0016853">
    <property type="term" value="F:isomerase activity"/>
    <property type="evidence" value="ECO:0007669"/>
    <property type="project" value="UniProtKB-KW"/>
</dbReference>
<dbReference type="EMBL" id="FXBM01000002">
    <property type="protein sequence ID" value="SMH47461.1"/>
    <property type="molecule type" value="Genomic_DNA"/>
</dbReference>
<feature type="domain" description="Thioredoxin" evidence="1">
    <location>
        <begin position="32"/>
        <end position="143"/>
    </location>
</feature>
<organism evidence="2 3">
    <name type="scientific">Rathayibacter oskolensis</name>
    <dbReference type="NCBI Taxonomy" id="1891671"/>
    <lineage>
        <taxon>Bacteria</taxon>
        <taxon>Bacillati</taxon>
        <taxon>Actinomycetota</taxon>
        <taxon>Actinomycetes</taxon>
        <taxon>Micrococcales</taxon>
        <taxon>Microbacteriaceae</taxon>
        <taxon>Rathayibacter</taxon>
    </lineage>
</organism>
<dbReference type="CDD" id="cd02947">
    <property type="entry name" value="TRX_family"/>
    <property type="match status" value="1"/>
</dbReference>
<dbReference type="PROSITE" id="PS51352">
    <property type="entry name" value="THIOREDOXIN_2"/>
    <property type="match status" value="1"/>
</dbReference>
<gene>
    <name evidence="2" type="ORF">SAMN06295885_2980</name>
</gene>
<evidence type="ECO:0000313" key="2">
    <source>
        <dbReference type="EMBL" id="SMH47461.1"/>
    </source>
</evidence>
<evidence type="ECO:0000313" key="3">
    <source>
        <dbReference type="Proteomes" id="UP000193711"/>
    </source>
</evidence>
<proteinExistence type="predicted"/>
<dbReference type="Proteomes" id="UP000193711">
    <property type="component" value="Unassembled WGS sequence"/>
</dbReference>
<sequence length="145" mass="15223">MDPLVIAAVLVGLVALGTALGVAHRRSSGRVRTLATPAPERIDPAGLVDGAELGGVATVVQFSTEFCTRCPAVHRMLADVAGAREGVVHLDVDLTRRADLADRFRIVQTPTLLVLDADGVARSRIGGAPARSVVVEELDRLLETP</sequence>
<keyword evidence="2" id="KW-0413">Isomerase</keyword>
<dbReference type="Gene3D" id="3.40.30.10">
    <property type="entry name" value="Glutaredoxin"/>
    <property type="match status" value="1"/>
</dbReference>